<evidence type="ECO:0000256" key="1">
    <source>
        <dbReference type="ARBA" id="ARBA00023157"/>
    </source>
</evidence>
<name>A0AAV5JNL0_9ROSI</name>
<sequence length="96" mass="10619">MSAGGAFGGNRGLRPVPPEKGVFPLDHMHECDVEKKEYLLCLKSSGNKSEKCRHLSKKYLKCRMAKNLMAKQDMSELGFGKEADIEPYGEKNNAGS</sequence>
<protein>
    <recommendedName>
        <fullName evidence="2">CHCH domain-containing protein</fullName>
    </recommendedName>
</protein>
<dbReference type="EMBL" id="BPVZ01000045">
    <property type="protein sequence ID" value="GKV16193.1"/>
    <property type="molecule type" value="Genomic_DNA"/>
</dbReference>
<reference evidence="3 4" key="1">
    <citation type="journal article" date="2021" name="Commun. Biol.">
        <title>The genome of Shorea leprosula (Dipterocarpaceae) highlights the ecological relevance of drought in aseasonal tropical rainforests.</title>
        <authorList>
            <person name="Ng K.K.S."/>
            <person name="Kobayashi M.J."/>
            <person name="Fawcett J.A."/>
            <person name="Hatakeyama M."/>
            <person name="Paape T."/>
            <person name="Ng C.H."/>
            <person name="Ang C.C."/>
            <person name="Tnah L.H."/>
            <person name="Lee C.T."/>
            <person name="Nishiyama T."/>
            <person name="Sese J."/>
            <person name="O'Brien M.J."/>
            <person name="Copetti D."/>
            <person name="Mohd Noor M.I."/>
            <person name="Ong R.C."/>
            <person name="Putra M."/>
            <person name="Sireger I.Z."/>
            <person name="Indrioko S."/>
            <person name="Kosugi Y."/>
            <person name="Izuno A."/>
            <person name="Isagi Y."/>
            <person name="Lee S.L."/>
            <person name="Shimizu K.K."/>
        </authorList>
    </citation>
    <scope>NUCLEOTIDE SEQUENCE [LARGE SCALE GENOMIC DNA]</scope>
    <source>
        <strain evidence="3">214</strain>
    </source>
</reference>
<keyword evidence="4" id="KW-1185">Reference proteome</keyword>
<comment type="caution">
    <text evidence="3">The sequence shown here is derived from an EMBL/GenBank/DDBJ whole genome shotgun (WGS) entry which is preliminary data.</text>
</comment>
<evidence type="ECO:0000259" key="2">
    <source>
        <dbReference type="Pfam" id="PF06747"/>
    </source>
</evidence>
<evidence type="ECO:0000313" key="4">
    <source>
        <dbReference type="Proteomes" id="UP001054252"/>
    </source>
</evidence>
<evidence type="ECO:0000313" key="3">
    <source>
        <dbReference type="EMBL" id="GKV16193.1"/>
    </source>
</evidence>
<gene>
    <name evidence="3" type="ORF">SLEP1_g26874</name>
</gene>
<dbReference type="PROSITE" id="PS51808">
    <property type="entry name" value="CHCH"/>
    <property type="match status" value="1"/>
</dbReference>
<dbReference type="PANTHER" id="PTHR47565:SF2">
    <property type="entry name" value="CYTOCHROME C OXIDASE 19-1"/>
    <property type="match status" value="1"/>
</dbReference>
<dbReference type="Pfam" id="PF06747">
    <property type="entry name" value="CHCH"/>
    <property type="match status" value="1"/>
</dbReference>
<dbReference type="PANTHER" id="PTHR47565">
    <property type="entry name" value="CYTOCHROME C OXIDASE 19-1"/>
    <property type="match status" value="1"/>
</dbReference>
<feature type="domain" description="CHCH" evidence="2">
    <location>
        <begin position="31"/>
        <end position="65"/>
    </location>
</feature>
<dbReference type="Proteomes" id="UP001054252">
    <property type="component" value="Unassembled WGS sequence"/>
</dbReference>
<organism evidence="3 4">
    <name type="scientific">Rubroshorea leprosula</name>
    <dbReference type="NCBI Taxonomy" id="152421"/>
    <lineage>
        <taxon>Eukaryota</taxon>
        <taxon>Viridiplantae</taxon>
        <taxon>Streptophyta</taxon>
        <taxon>Embryophyta</taxon>
        <taxon>Tracheophyta</taxon>
        <taxon>Spermatophyta</taxon>
        <taxon>Magnoliopsida</taxon>
        <taxon>eudicotyledons</taxon>
        <taxon>Gunneridae</taxon>
        <taxon>Pentapetalae</taxon>
        <taxon>rosids</taxon>
        <taxon>malvids</taxon>
        <taxon>Malvales</taxon>
        <taxon>Dipterocarpaceae</taxon>
        <taxon>Rubroshorea</taxon>
    </lineage>
</organism>
<accession>A0AAV5JNL0</accession>
<keyword evidence="1" id="KW-1015">Disulfide bond</keyword>
<dbReference type="InterPro" id="IPR010625">
    <property type="entry name" value="CHCH"/>
</dbReference>
<proteinExistence type="predicted"/>
<dbReference type="AlphaFoldDB" id="A0AAV5JNL0"/>